<name>A0A9D9IU36_9BACT</name>
<evidence type="ECO:0000313" key="8">
    <source>
        <dbReference type="EMBL" id="MBO8478016.1"/>
    </source>
</evidence>
<keyword evidence="3 4" id="KW-0443">Lipid metabolism</keyword>
<evidence type="ECO:0000256" key="5">
    <source>
        <dbReference type="SAM" id="MobiDB-lite"/>
    </source>
</evidence>
<dbReference type="InterPro" id="IPR016035">
    <property type="entry name" value="Acyl_Trfase/lysoPLipase"/>
</dbReference>
<evidence type="ECO:0000313" key="9">
    <source>
        <dbReference type="Proteomes" id="UP000823771"/>
    </source>
</evidence>
<proteinExistence type="predicted"/>
<dbReference type="InterPro" id="IPR050301">
    <property type="entry name" value="NTE"/>
</dbReference>
<dbReference type="SUPFAM" id="SSF52151">
    <property type="entry name" value="FabD/lysophospholipase-like"/>
    <property type="match status" value="1"/>
</dbReference>
<evidence type="ECO:0000256" key="4">
    <source>
        <dbReference type="PROSITE-ProRule" id="PRU01161"/>
    </source>
</evidence>
<protein>
    <submittedName>
        <fullName evidence="8">Patatin-like phospholipase family protein</fullName>
    </submittedName>
</protein>
<feature type="chain" id="PRO_5038418108" evidence="6">
    <location>
        <begin position="27"/>
        <end position="838"/>
    </location>
</feature>
<gene>
    <name evidence="8" type="ORF">IAB80_03910</name>
</gene>
<dbReference type="Pfam" id="PF01734">
    <property type="entry name" value="Patatin"/>
    <property type="match status" value="1"/>
</dbReference>
<dbReference type="PANTHER" id="PTHR14226">
    <property type="entry name" value="NEUROPATHY TARGET ESTERASE/SWISS CHEESE D.MELANOGASTER"/>
    <property type="match status" value="1"/>
</dbReference>
<dbReference type="GO" id="GO:0016042">
    <property type="term" value="P:lipid catabolic process"/>
    <property type="evidence" value="ECO:0007669"/>
    <property type="project" value="UniProtKB-UniRule"/>
</dbReference>
<reference evidence="8" key="2">
    <citation type="journal article" date="2021" name="PeerJ">
        <title>Extensive microbial diversity within the chicken gut microbiome revealed by metagenomics and culture.</title>
        <authorList>
            <person name="Gilroy R."/>
            <person name="Ravi A."/>
            <person name="Getino M."/>
            <person name="Pursley I."/>
            <person name="Horton D.L."/>
            <person name="Alikhan N.F."/>
            <person name="Baker D."/>
            <person name="Gharbi K."/>
            <person name="Hall N."/>
            <person name="Watson M."/>
            <person name="Adriaenssens E.M."/>
            <person name="Foster-Nyarko E."/>
            <person name="Jarju S."/>
            <person name="Secka A."/>
            <person name="Antonio M."/>
            <person name="Oren A."/>
            <person name="Chaudhuri R.R."/>
            <person name="La Ragione R."/>
            <person name="Hildebrand F."/>
            <person name="Pallen M.J."/>
        </authorList>
    </citation>
    <scope>NUCLEOTIDE SEQUENCE</scope>
    <source>
        <strain evidence="8">2478</strain>
    </source>
</reference>
<evidence type="ECO:0000256" key="3">
    <source>
        <dbReference type="ARBA" id="ARBA00023098"/>
    </source>
</evidence>
<accession>A0A9D9IU36</accession>
<dbReference type="Proteomes" id="UP000823771">
    <property type="component" value="Unassembled WGS sequence"/>
</dbReference>
<organism evidence="8 9">
    <name type="scientific">Candidatus Cryptobacteroides excrementipullorum</name>
    <dbReference type="NCBI Taxonomy" id="2840761"/>
    <lineage>
        <taxon>Bacteria</taxon>
        <taxon>Pseudomonadati</taxon>
        <taxon>Bacteroidota</taxon>
        <taxon>Bacteroidia</taxon>
        <taxon>Bacteroidales</taxon>
        <taxon>Candidatus Cryptobacteroides</taxon>
    </lineage>
</organism>
<feature type="active site" description="Proton acceptor" evidence="4">
    <location>
        <position position="313"/>
    </location>
</feature>
<dbReference type="PROSITE" id="PS51635">
    <property type="entry name" value="PNPLA"/>
    <property type="match status" value="1"/>
</dbReference>
<evidence type="ECO:0000256" key="2">
    <source>
        <dbReference type="ARBA" id="ARBA00022963"/>
    </source>
</evidence>
<evidence type="ECO:0000259" key="7">
    <source>
        <dbReference type="PROSITE" id="PS51635"/>
    </source>
</evidence>
<feature type="short sequence motif" description="GXSXG" evidence="4">
    <location>
        <begin position="97"/>
        <end position="101"/>
    </location>
</feature>
<keyword evidence="6" id="KW-0732">Signal</keyword>
<dbReference type="InterPro" id="IPR043864">
    <property type="entry name" value="Omp85-like_dom"/>
</dbReference>
<evidence type="ECO:0000256" key="6">
    <source>
        <dbReference type="SAM" id="SignalP"/>
    </source>
</evidence>
<feature type="short sequence motif" description="GXGXXG" evidence="4">
    <location>
        <begin position="70"/>
        <end position="75"/>
    </location>
</feature>
<dbReference type="Gene3D" id="3.10.20.310">
    <property type="entry name" value="membrane protein fhac"/>
    <property type="match status" value="1"/>
</dbReference>
<reference evidence="8" key="1">
    <citation type="submission" date="2020-10" db="EMBL/GenBank/DDBJ databases">
        <authorList>
            <person name="Gilroy R."/>
        </authorList>
    </citation>
    <scope>NUCLEOTIDE SEQUENCE</scope>
    <source>
        <strain evidence="8">2478</strain>
    </source>
</reference>
<dbReference type="PANTHER" id="PTHR14226:SF76">
    <property type="entry name" value="NTE FAMILY PROTEIN RSSA"/>
    <property type="match status" value="1"/>
</dbReference>
<dbReference type="InterPro" id="IPR002641">
    <property type="entry name" value="PNPLA_dom"/>
</dbReference>
<dbReference type="GO" id="GO:0016787">
    <property type="term" value="F:hydrolase activity"/>
    <property type="evidence" value="ECO:0007669"/>
    <property type="project" value="UniProtKB-UniRule"/>
</dbReference>
<keyword evidence="2 4" id="KW-0442">Lipid degradation</keyword>
<dbReference type="EMBL" id="JADILZ010000035">
    <property type="protein sequence ID" value="MBO8478016.1"/>
    <property type="molecule type" value="Genomic_DNA"/>
</dbReference>
<feature type="signal peptide" evidence="6">
    <location>
        <begin position="1"/>
        <end position="26"/>
    </location>
</feature>
<evidence type="ECO:0000256" key="1">
    <source>
        <dbReference type="ARBA" id="ARBA00022801"/>
    </source>
</evidence>
<feature type="short sequence motif" description="DGA/G" evidence="4">
    <location>
        <begin position="313"/>
        <end position="315"/>
    </location>
</feature>
<comment type="caution">
    <text evidence="8">The sequence shown here is derived from an EMBL/GenBank/DDBJ whole genome shotgun (WGS) entry which is preliminary data.</text>
</comment>
<sequence length="838" mass="93408">MNKIKFLTVSMMLLCAFLCQKAYCWAAPDGVVQYSDRIAGSRDSVLVAEIRARMDSIRAHRPTVALVLSGGGAKGAAHIGVIEYLESIDMPIDMVLGTSMGGLVGGIYALGYPIHELDSIVRTIDWSLALSDRVPREYISYAEKKYKEKYLLSFPFYYKKEYYLERKADEMKYSGLSGDAGKGQHPAGSDAPEHAVPSDFDRTDVQRHDDRIGFGADQGNPANIIKDNLLGSLPSGYIYGQNVQNLFSALSVGYQDSIDFNDLPVPFACVATDLVSGSAKVWHEGKITTAMRSTMSIPGIFAPVKVDGMVLVDGGMRDNYPTSLARRMGADIVIGVDVSSGRKRYDEINNIGDIINAGIDMLGRSVYESNVKLADINIKPDLEEYNMMSFDRESIDRIIHNGYVAAYQNEARLLNIKRMVGEDAAPPARRKAIDLNVDSVYVDGVEIRGVGERESAILMKRIDIEPGDRVCRNDVENAVAEVFGTQAYDYVTYELEGSGEPFHLVINCKPGPIHHFGFGVRLDTEEVVSVLLNVSLNAHKLQGSIFDFTGKISTNPYFRFHYTYNSPKSPTINATASVRWTGMNLLDYTSSRFNLDYLNVRQEFYLSNINWSLFDIQVGLRNDYFNLRSLYSSGGMFGDYNMDQMQNDYVSLFMNARADTFDDGYFPKSGYTAGVSYGWTFAGFPYRFNNFHAVQIDAKTVINAGRIFSFIPSVNFRFLLGSKVPLAYVNCMGGSIAGRYIDQQIPFMGVNNLALSRNILTVFRTDFRFNVARNHYVSGIVNYARDSDDFSSYTQGLGIFGAGVEYAYDTVFGPLSASLHWSSLTHKMGFYVGFGYYF</sequence>
<dbReference type="Gene3D" id="3.40.1090.10">
    <property type="entry name" value="Cytosolic phospholipase A2 catalytic domain"/>
    <property type="match status" value="1"/>
</dbReference>
<dbReference type="AlphaFoldDB" id="A0A9D9IU36"/>
<feature type="region of interest" description="Disordered" evidence="5">
    <location>
        <begin position="177"/>
        <end position="199"/>
    </location>
</feature>
<feature type="domain" description="PNPLA" evidence="7">
    <location>
        <begin position="66"/>
        <end position="326"/>
    </location>
</feature>
<feature type="active site" description="Nucleophile" evidence="4">
    <location>
        <position position="99"/>
    </location>
</feature>
<dbReference type="Pfam" id="PF19143">
    <property type="entry name" value="Omp85_2"/>
    <property type="match status" value="1"/>
</dbReference>
<keyword evidence="1 4" id="KW-0378">Hydrolase</keyword>